<evidence type="ECO:0000256" key="5">
    <source>
        <dbReference type="SAM" id="Phobius"/>
    </source>
</evidence>
<dbReference type="Pfam" id="PF14880">
    <property type="entry name" value="COX14"/>
    <property type="match status" value="1"/>
</dbReference>
<keyword evidence="7" id="KW-1185">Reference proteome</keyword>
<dbReference type="EMBL" id="MPUK01000015">
    <property type="protein sequence ID" value="ONH64913.1"/>
    <property type="molecule type" value="Genomic_DNA"/>
</dbReference>
<name>A0A1V2KZ85_CYBFA</name>
<dbReference type="InterPro" id="IPR029208">
    <property type="entry name" value="COX14"/>
</dbReference>
<evidence type="ECO:0000313" key="7">
    <source>
        <dbReference type="Proteomes" id="UP000189513"/>
    </source>
</evidence>
<evidence type="ECO:0000256" key="3">
    <source>
        <dbReference type="ARBA" id="ARBA00022989"/>
    </source>
</evidence>
<keyword evidence="3 5" id="KW-1133">Transmembrane helix</keyword>
<gene>
    <name evidence="6" type="ORF">BON22_5193</name>
</gene>
<keyword evidence="2 5" id="KW-0812">Transmembrane</keyword>
<dbReference type="Proteomes" id="UP000189513">
    <property type="component" value="Unassembled WGS sequence"/>
</dbReference>
<accession>A0A1V2KZ85</accession>
<organism evidence="6 7">
    <name type="scientific">Cyberlindnera fabianii</name>
    <name type="common">Yeast</name>
    <name type="synonym">Hansenula fabianii</name>
    <dbReference type="NCBI Taxonomy" id="36022"/>
    <lineage>
        <taxon>Eukaryota</taxon>
        <taxon>Fungi</taxon>
        <taxon>Dikarya</taxon>
        <taxon>Ascomycota</taxon>
        <taxon>Saccharomycotina</taxon>
        <taxon>Saccharomycetes</taxon>
        <taxon>Phaffomycetales</taxon>
        <taxon>Phaffomycetaceae</taxon>
        <taxon>Cyberlindnera</taxon>
    </lineage>
</organism>
<dbReference type="AlphaFoldDB" id="A0A1V2KZ85"/>
<evidence type="ECO:0000313" key="6">
    <source>
        <dbReference type="EMBL" id="ONH64913.1"/>
    </source>
</evidence>
<feature type="transmembrane region" description="Helical" evidence="5">
    <location>
        <begin position="54"/>
        <end position="71"/>
    </location>
</feature>
<comment type="subcellular location">
    <subcellularLocation>
        <location evidence="1">Membrane</location>
        <topology evidence="1">Single-pass membrane protein</topology>
    </subcellularLocation>
</comment>
<feature type="transmembrane region" description="Helical" evidence="5">
    <location>
        <begin position="20"/>
        <end position="39"/>
    </location>
</feature>
<reference evidence="7" key="1">
    <citation type="journal article" date="2017" name="Genome Announc.">
        <title>Genome sequences of Cyberlindnera fabianii 65, Pichia kudriavzevii 129, and Saccharomyces cerevisiae 131 isolated from fermented masau fruits in Zimbabwe.</title>
        <authorList>
            <person name="van Rijswijck I.M.H."/>
            <person name="Derks M.F.L."/>
            <person name="Abee T."/>
            <person name="de Ridder D."/>
            <person name="Smid E.J."/>
        </authorList>
    </citation>
    <scope>NUCLEOTIDE SEQUENCE [LARGE SCALE GENOMIC DNA]</scope>
    <source>
        <strain evidence="7">65</strain>
    </source>
</reference>
<proteinExistence type="predicted"/>
<dbReference type="GO" id="GO:0016020">
    <property type="term" value="C:membrane"/>
    <property type="evidence" value="ECO:0007669"/>
    <property type="project" value="UniProtKB-SubCell"/>
</dbReference>
<protein>
    <submittedName>
        <fullName evidence="6">Cytochrome c oxidase assembly protein COX14</fullName>
    </submittedName>
</protein>
<comment type="caution">
    <text evidence="6">The sequence shown here is derived from an EMBL/GenBank/DDBJ whole genome shotgun (WGS) entry which is preliminary data.</text>
</comment>
<evidence type="ECO:0000256" key="2">
    <source>
        <dbReference type="ARBA" id="ARBA00022692"/>
    </source>
</evidence>
<evidence type="ECO:0000256" key="1">
    <source>
        <dbReference type="ARBA" id="ARBA00004167"/>
    </source>
</evidence>
<keyword evidence="4 5" id="KW-0472">Membrane</keyword>
<sequence length="95" mass="10905">MPYKYPWYTKVADAVHRLTVLSLVGGSLYIIGGLSWTIYKNGRNYEKKVTEQPVSHILAFVLLIHVYMSLTHHRLTRRPTKLTHTPRHHATGGPL</sequence>
<evidence type="ECO:0000256" key="4">
    <source>
        <dbReference type="ARBA" id="ARBA00023136"/>
    </source>
</evidence>
<dbReference type="VEuPathDB" id="FungiDB:BON22_5193"/>